<protein>
    <submittedName>
        <fullName evidence="1">Uncharacterized protein</fullName>
    </submittedName>
</protein>
<accession>A0AAV2MZB6</accession>
<reference evidence="1" key="1">
    <citation type="submission" date="2024-04" db="EMBL/GenBank/DDBJ databases">
        <authorList>
            <consortium name="Molecular Ecology Group"/>
        </authorList>
    </citation>
    <scope>NUCLEOTIDE SEQUENCE</scope>
</reference>
<gene>
    <name evidence="1" type="ORF">LPLAT_LOCUS11747</name>
</gene>
<evidence type="ECO:0000313" key="1">
    <source>
        <dbReference type="EMBL" id="CAL1672785.1"/>
    </source>
</evidence>
<dbReference type="Proteomes" id="UP001497644">
    <property type="component" value="Unassembled WGS sequence"/>
</dbReference>
<evidence type="ECO:0000313" key="2">
    <source>
        <dbReference type="Proteomes" id="UP001497644"/>
    </source>
</evidence>
<proteinExistence type="predicted"/>
<sequence length="114" mass="13014">MCTDIHPRLHPKLTNFSIFSSFHDITSVNKVAQVFLEKIKVIPSSTSPPPICCGLPMKVEKRSASKLNWIWRCSAQQGKKKKGLKCCRKTINPSKGTFFEGTKFELNCVKLWRM</sequence>
<organism evidence="1 2">
    <name type="scientific">Lasius platythorax</name>
    <dbReference type="NCBI Taxonomy" id="488582"/>
    <lineage>
        <taxon>Eukaryota</taxon>
        <taxon>Metazoa</taxon>
        <taxon>Ecdysozoa</taxon>
        <taxon>Arthropoda</taxon>
        <taxon>Hexapoda</taxon>
        <taxon>Insecta</taxon>
        <taxon>Pterygota</taxon>
        <taxon>Neoptera</taxon>
        <taxon>Endopterygota</taxon>
        <taxon>Hymenoptera</taxon>
        <taxon>Apocrita</taxon>
        <taxon>Aculeata</taxon>
        <taxon>Formicoidea</taxon>
        <taxon>Formicidae</taxon>
        <taxon>Formicinae</taxon>
        <taxon>Lasius</taxon>
        <taxon>Lasius</taxon>
    </lineage>
</organism>
<comment type="caution">
    <text evidence="1">The sequence shown here is derived from an EMBL/GenBank/DDBJ whole genome shotgun (WGS) entry which is preliminary data.</text>
</comment>
<keyword evidence="2" id="KW-1185">Reference proteome</keyword>
<name>A0AAV2MZB6_9HYME</name>
<dbReference type="EMBL" id="CAXIPU020000941">
    <property type="protein sequence ID" value="CAL1672785.1"/>
    <property type="molecule type" value="Genomic_DNA"/>
</dbReference>
<dbReference type="AlphaFoldDB" id="A0AAV2MZB6"/>